<evidence type="ECO:0000313" key="5">
    <source>
        <dbReference type="EMBL" id="CAG9185629.1"/>
    </source>
</evidence>
<dbReference type="PROSITE" id="PS51934">
    <property type="entry name" value="LRAT"/>
    <property type="match status" value="1"/>
</dbReference>
<dbReference type="InterPro" id="IPR007053">
    <property type="entry name" value="LRAT_dom"/>
</dbReference>
<keyword evidence="2" id="KW-0378">Hydrolase</keyword>
<dbReference type="Pfam" id="PF04970">
    <property type="entry name" value="LRAT"/>
    <property type="match status" value="1"/>
</dbReference>
<evidence type="ECO:0000256" key="1">
    <source>
        <dbReference type="ARBA" id="ARBA00022679"/>
    </source>
</evidence>
<gene>
    <name evidence="5" type="ORF">LMG23994_05820</name>
</gene>
<name>A0ABM8XYW6_9BURK</name>
<evidence type="ECO:0000259" key="4">
    <source>
        <dbReference type="PROSITE" id="PS51934"/>
    </source>
</evidence>
<dbReference type="Gene3D" id="3.90.1720.10">
    <property type="entry name" value="endopeptidase domain like (from Nostoc punctiforme)"/>
    <property type="match status" value="1"/>
</dbReference>
<dbReference type="EMBL" id="CAJZAF010000043">
    <property type="protein sequence ID" value="CAG9185629.1"/>
    <property type="molecule type" value="Genomic_DNA"/>
</dbReference>
<proteinExistence type="predicted"/>
<dbReference type="PANTHER" id="PTHR13943">
    <property type="entry name" value="HRAS-LIKE SUPPRESSOR - RELATED"/>
    <property type="match status" value="1"/>
</dbReference>
<comment type="caution">
    <text evidence="5">The sequence shown here is derived from an EMBL/GenBank/DDBJ whole genome shotgun (WGS) entry which is preliminary data.</text>
</comment>
<evidence type="ECO:0000313" key="6">
    <source>
        <dbReference type="Proteomes" id="UP000701702"/>
    </source>
</evidence>
<keyword evidence="1" id="KW-0808">Transferase</keyword>
<keyword evidence="3" id="KW-0443">Lipid metabolism</keyword>
<keyword evidence="6" id="KW-1185">Reference proteome</keyword>
<protein>
    <recommendedName>
        <fullName evidence="4">LRAT domain-containing protein</fullName>
    </recommendedName>
</protein>
<dbReference type="InterPro" id="IPR051496">
    <property type="entry name" value="H-rev107_PLA/AT"/>
</dbReference>
<evidence type="ECO:0000256" key="2">
    <source>
        <dbReference type="ARBA" id="ARBA00022801"/>
    </source>
</evidence>
<evidence type="ECO:0000256" key="3">
    <source>
        <dbReference type="ARBA" id="ARBA00023098"/>
    </source>
</evidence>
<sequence>MNNDAQYIDSAAVLTALVGTLAPGAHLVTRRQGYIHHGIYAGNGEVIHYVGFKGLLRCGPVEKTTLADFSNGYGLSVETSTAARYIGVEIVRRATSRLGENDYHLLTNNCEHFCTWCLSGQGRSQQVETLMTRPWRAVRAILSILFATPARAAA</sequence>
<dbReference type="RefSeq" id="WP_224008962.1">
    <property type="nucleotide sequence ID" value="NZ_CAJZAF010000043.1"/>
</dbReference>
<dbReference type="Proteomes" id="UP000701702">
    <property type="component" value="Unassembled WGS sequence"/>
</dbReference>
<accession>A0ABM8XYW6</accession>
<dbReference type="PANTHER" id="PTHR13943:SF77">
    <property type="entry name" value="LRAT DOMAIN-CONTAINING PROTEIN"/>
    <property type="match status" value="1"/>
</dbReference>
<feature type="domain" description="LRAT" evidence="4">
    <location>
        <begin position="26"/>
        <end position="126"/>
    </location>
</feature>
<organism evidence="5 6">
    <name type="scientific">Cupriavidus pinatubonensis</name>
    <dbReference type="NCBI Taxonomy" id="248026"/>
    <lineage>
        <taxon>Bacteria</taxon>
        <taxon>Pseudomonadati</taxon>
        <taxon>Pseudomonadota</taxon>
        <taxon>Betaproteobacteria</taxon>
        <taxon>Burkholderiales</taxon>
        <taxon>Burkholderiaceae</taxon>
        <taxon>Cupriavidus</taxon>
    </lineage>
</organism>
<reference evidence="5 6" key="1">
    <citation type="submission" date="2021-08" db="EMBL/GenBank/DDBJ databases">
        <authorList>
            <person name="Peeters C."/>
        </authorList>
    </citation>
    <scope>NUCLEOTIDE SEQUENCE [LARGE SCALE GENOMIC DNA]</scope>
    <source>
        <strain evidence="5 6">LMG 23994</strain>
    </source>
</reference>